<dbReference type="RefSeq" id="WP_122440906.1">
    <property type="nucleotide sequence ID" value="NZ_UPHP01000012.1"/>
</dbReference>
<dbReference type="PANTHER" id="PTHR42951:SF14">
    <property type="entry name" value="METALLO-BETA-LACTAMASE SUPERFAMILY PROTEIN"/>
    <property type="match status" value="1"/>
</dbReference>
<keyword evidence="3" id="KW-1185">Reference proteome</keyword>
<gene>
    <name evidence="2" type="primary">gloB_2</name>
    <name evidence="2" type="ORF">LAUMK136_00541</name>
</gene>
<feature type="domain" description="Metallo-beta-lactamase" evidence="1">
    <location>
        <begin position="18"/>
        <end position="225"/>
    </location>
</feature>
<dbReference type="Gene3D" id="3.60.15.10">
    <property type="entry name" value="Ribonuclease Z/Hydroxyacylglutathione hydrolase-like"/>
    <property type="match status" value="1"/>
</dbReference>
<evidence type="ECO:0000259" key="1">
    <source>
        <dbReference type="SMART" id="SM00849"/>
    </source>
</evidence>
<protein>
    <submittedName>
        <fullName evidence="2">Hydroxyacylglutathione hydrolase</fullName>
        <ecNumber evidence="2">3.1.2.6</ecNumber>
    </submittedName>
</protein>
<dbReference type="PANTHER" id="PTHR42951">
    <property type="entry name" value="METALLO-BETA-LACTAMASE DOMAIN-CONTAINING"/>
    <property type="match status" value="1"/>
</dbReference>
<dbReference type="SUPFAM" id="SSF56281">
    <property type="entry name" value="Metallo-hydrolase/oxidoreductase"/>
    <property type="match status" value="1"/>
</dbReference>
<dbReference type="EC" id="3.1.2.6" evidence="2"/>
<dbReference type="AlphaFoldDB" id="A0A498PQA8"/>
<dbReference type="Pfam" id="PF00753">
    <property type="entry name" value="Lactamase_B"/>
    <property type="match status" value="1"/>
</dbReference>
<accession>A0A498PQA8</accession>
<name>A0A498PQA8_9MYCO</name>
<evidence type="ECO:0000313" key="3">
    <source>
        <dbReference type="Proteomes" id="UP000273307"/>
    </source>
</evidence>
<organism evidence="2 3">
    <name type="scientific">Mycobacterium attenuatum</name>
    <dbReference type="NCBI Taxonomy" id="2341086"/>
    <lineage>
        <taxon>Bacteria</taxon>
        <taxon>Bacillati</taxon>
        <taxon>Actinomycetota</taxon>
        <taxon>Actinomycetes</taxon>
        <taxon>Mycobacteriales</taxon>
        <taxon>Mycobacteriaceae</taxon>
        <taxon>Mycobacterium</taxon>
    </lineage>
</organism>
<reference evidence="2 3" key="1">
    <citation type="submission" date="2018-09" db="EMBL/GenBank/DDBJ databases">
        <authorList>
            <person name="Tagini F."/>
        </authorList>
    </citation>
    <scope>NUCLEOTIDE SEQUENCE [LARGE SCALE GENOMIC DNA]</scope>
    <source>
        <strain evidence="2 3">MK136</strain>
    </source>
</reference>
<dbReference type="InterPro" id="IPR050855">
    <property type="entry name" value="NDM-1-like"/>
</dbReference>
<dbReference type="EMBL" id="UPHP01000012">
    <property type="protein sequence ID" value="VBA33932.1"/>
    <property type="molecule type" value="Genomic_DNA"/>
</dbReference>
<dbReference type="Proteomes" id="UP000273307">
    <property type="component" value="Unassembled WGS sequence"/>
</dbReference>
<dbReference type="OrthoDB" id="2971563at2"/>
<dbReference type="CDD" id="cd07721">
    <property type="entry name" value="yflN-like_MBL-fold"/>
    <property type="match status" value="1"/>
</dbReference>
<dbReference type="GO" id="GO:0004416">
    <property type="term" value="F:hydroxyacylglutathione hydrolase activity"/>
    <property type="evidence" value="ECO:0007669"/>
    <property type="project" value="UniProtKB-EC"/>
</dbReference>
<keyword evidence="2" id="KW-0378">Hydrolase</keyword>
<dbReference type="InterPro" id="IPR001279">
    <property type="entry name" value="Metallo-B-lactamas"/>
</dbReference>
<dbReference type="InterPro" id="IPR036866">
    <property type="entry name" value="RibonucZ/Hydroxyglut_hydro"/>
</dbReference>
<proteinExistence type="predicted"/>
<dbReference type="SMART" id="SM00849">
    <property type="entry name" value="Lactamase_B"/>
    <property type="match status" value="1"/>
</dbReference>
<evidence type="ECO:0000313" key="2">
    <source>
        <dbReference type="EMBL" id="VBA33932.1"/>
    </source>
</evidence>
<sequence length="253" mass="27484">MAELVQVTEKVHLAHGHAVNWVLVADDTGVMLIDAGYPGDREEVLASLRLLGYEPGDVRAILLTHAHIDHLGSAIWFAREQHTPVYCHADEVGHAKREYLEQVSLLDIGLRIWRPRWAVWTVHVARSGGLVRDGIPTAQPLTAEVAAQLPGHPMAVFTPGHTNGHCSYLVDGVLASGDALITGHPLLRRDGPQLLPAIFSDSQQNCIRSLSALALLETEILAPGHGALWRGPIREATEEALTRAGVKAPSREK</sequence>